<protein>
    <recommendedName>
        <fullName evidence="15 16">Type III pantothenate kinase</fullName>
        <ecNumber evidence="6 16">2.7.1.33</ecNumber>
    </recommendedName>
    <alternativeName>
        <fullName evidence="16">PanK-III</fullName>
    </alternativeName>
    <alternativeName>
        <fullName evidence="16">Pantothenic acid kinase</fullName>
    </alternativeName>
</protein>
<dbReference type="SUPFAM" id="SSF53067">
    <property type="entry name" value="Actin-like ATPase domain"/>
    <property type="match status" value="2"/>
</dbReference>
<keyword evidence="7 16" id="KW-0963">Cytoplasm</keyword>
<dbReference type="Proteomes" id="UP001259982">
    <property type="component" value="Unassembled WGS sequence"/>
</dbReference>
<proteinExistence type="inferred from homology"/>
<organism evidence="17 18">
    <name type="scientific">Spectribacter acetivorans</name>
    <dbReference type="NCBI Taxonomy" id="3075603"/>
    <lineage>
        <taxon>Bacteria</taxon>
        <taxon>Pseudomonadati</taxon>
        <taxon>Pseudomonadota</taxon>
        <taxon>Gammaproteobacteria</taxon>
        <taxon>Salinisphaerales</taxon>
        <taxon>Salinisphaeraceae</taxon>
        <taxon>Spectribacter</taxon>
    </lineage>
</organism>
<evidence type="ECO:0000256" key="1">
    <source>
        <dbReference type="ARBA" id="ARBA00001206"/>
    </source>
</evidence>
<evidence type="ECO:0000256" key="2">
    <source>
        <dbReference type="ARBA" id="ARBA00001958"/>
    </source>
</evidence>
<feature type="binding site" evidence="16">
    <location>
        <position position="123"/>
    </location>
    <ligand>
        <name>ATP</name>
        <dbReference type="ChEBI" id="CHEBI:30616"/>
    </ligand>
</feature>
<dbReference type="EMBL" id="JAVRHY010000013">
    <property type="protein sequence ID" value="MDT0619329.1"/>
    <property type="molecule type" value="Genomic_DNA"/>
</dbReference>
<accession>A0ABU3BA18</accession>
<keyword evidence="10 16" id="KW-0418">Kinase</keyword>
<evidence type="ECO:0000256" key="13">
    <source>
        <dbReference type="ARBA" id="ARBA00022993"/>
    </source>
</evidence>
<feature type="binding site" evidence="16">
    <location>
        <position position="174"/>
    </location>
    <ligand>
        <name>substrate</name>
    </ligand>
</feature>
<comment type="catalytic activity">
    <reaction evidence="1 16">
        <text>(R)-pantothenate + ATP = (R)-4'-phosphopantothenate + ADP + H(+)</text>
        <dbReference type="Rhea" id="RHEA:16373"/>
        <dbReference type="ChEBI" id="CHEBI:10986"/>
        <dbReference type="ChEBI" id="CHEBI:15378"/>
        <dbReference type="ChEBI" id="CHEBI:29032"/>
        <dbReference type="ChEBI" id="CHEBI:30616"/>
        <dbReference type="ChEBI" id="CHEBI:456216"/>
        <dbReference type="EC" id="2.7.1.33"/>
    </reaction>
</comment>
<evidence type="ECO:0000256" key="4">
    <source>
        <dbReference type="ARBA" id="ARBA00005225"/>
    </source>
</evidence>
<evidence type="ECO:0000256" key="12">
    <source>
        <dbReference type="ARBA" id="ARBA00022958"/>
    </source>
</evidence>
<gene>
    <name evidence="16" type="primary">coaX</name>
    <name evidence="17" type="ORF">RM531_12660</name>
</gene>
<keyword evidence="13 16" id="KW-0173">Coenzyme A biosynthesis</keyword>
<evidence type="ECO:0000313" key="18">
    <source>
        <dbReference type="Proteomes" id="UP001259982"/>
    </source>
</evidence>
<keyword evidence="16" id="KW-0479">Metal-binding</keyword>
<evidence type="ECO:0000256" key="15">
    <source>
        <dbReference type="ARBA" id="ARBA00040883"/>
    </source>
</evidence>
<dbReference type="CDD" id="cd24015">
    <property type="entry name" value="ASKHA_NBD_PanK-III"/>
    <property type="match status" value="1"/>
</dbReference>
<dbReference type="GO" id="GO:0004594">
    <property type="term" value="F:pantothenate kinase activity"/>
    <property type="evidence" value="ECO:0007669"/>
    <property type="project" value="UniProtKB-EC"/>
</dbReference>
<comment type="similarity">
    <text evidence="14 16">Belongs to the type III pantothenate kinase family.</text>
</comment>
<evidence type="ECO:0000256" key="8">
    <source>
        <dbReference type="ARBA" id="ARBA00022679"/>
    </source>
</evidence>
<comment type="cofactor">
    <cofactor evidence="2">
        <name>K(+)</name>
        <dbReference type="ChEBI" id="CHEBI:29103"/>
    </cofactor>
</comment>
<dbReference type="EC" id="2.7.1.33" evidence="6 16"/>
<evidence type="ECO:0000256" key="11">
    <source>
        <dbReference type="ARBA" id="ARBA00022840"/>
    </source>
</evidence>
<dbReference type="RefSeq" id="WP_311659726.1">
    <property type="nucleotide sequence ID" value="NZ_JAVRHY010000013.1"/>
</dbReference>
<feature type="binding site" evidence="16">
    <location>
        <position position="91"/>
    </location>
    <ligand>
        <name>substrate</name>
    </ligand>
</feature>
<feature type="binding site" evidence="16">
    <location>
        <begin position="98"/>
        <end position="101"/>
    </location>
    <ligand>
        <name>substrate</name>
    </ligand>
</feature>
<comment type="cofactor">
    <cofactor evidence="16">
        <name>NH4(+)</name>
        <dbReference type="ChEBI" id="CHEBI:28938"/>
    </cofactor>
    <cofactor evidence="16">
        <name>K(+)</name>
        <dbReference type="ChEBI" id="CHEBI:29103"/>
    </cofactor>
    <text evidence="16">A monovalent cation. Ammonium or potassium.</text>
</comment>
<dbReference type="PANTHER" id="PTHR34265:SF1">
    <property type="entry name" value="TYPE III PANTOTHENATE KINASE"/>
    <property type="match status" value="1"/>
</dbReference>
<evidence type="ECO:0000256" key="10">
    <source>
        <dbReference type="ARBA" id="ARBA00022777"/>
    </source>
</evidence>
<evidence type="ECO:0000256" key="6">
    <source>
        <dbReference type="ARBA" id="ARBA00012102"/>
    </source>
</evidence>
<feature type="active site" description="Proton acceptor" evidence="16">
    <location>
        <position position="100"/>
    </location>
</feature>
<keyword evidence="9 16" id="KW-0547">Nucleotide-binding</keyword>
<evidence type="ECO:0000256" key="7">
    <source>
        <dbReference type="ARBA" id="ARBA00022490"/>
    </source>
</evidence>
<feature type="binding site" evidence="16">
    <location>
        <position position="120"/>
    </location>
    <ligand>
        <name>K(+)</name>
        <dbReference type="ChEBI" id="CHEBI:29103"/>
    </ligand>
</feature>
<comment type="subunit">
    <text evidence="5 16">Homodimer.</text>
</comment>
<dbReference type="NCBIfam" id="TIGR00671">
    <property type="entry name" value="baf"/>
    <property type="match status" value="1"/>
</dbReference>
<evidence type="ECO:0000256" key="14">
    <source>
        <dbReference type="ARBA" id="ARBA00038036"/>
    </source>
</evidence>
<dbReference type="PANTHER" id="PTHR34265">
    <property type="entry name" value="TYPE III PANTOTHENATE KINASE"/>
    <property type="match status" value="1"/>
</dbReference>
<feature type="binding site" evidence="16">
    <location>
        <begin position="6"/>
        <end position="13"/>
    </location>
    <ligand>
        <name>ATP</name>
        <dbReference type="ChEBI" id="CHEBI:30616"/>
    </ligand>
</feature>
<keyword evidence="12 16" id="KW-0630">Potassium</keyword>
<comment type="pathway">
    <text evidence="4 16">Cofactor biosynthesis; coenzyme A biosynthesis; CoA from (R)-pantothenate: step 1/5.</text>
</comment>
<dbReference type="InterPro" id="IPR043129">
    <property type="entry name" value="ATPase_NBD"/>
</dbReference>
<comment type="subcellular location">
    <subcellularLocation>
        <location evidence="3 16">Cytoplasm</location>
    </subcellularLocation>
</comment>
<dbReference type="HAMAP" id="MF_01274">
    <property type="entry name" value="Pantothen_kinase_3"/>
    <property type="match status" value="1"/>
</dbReference>
<dbReference type="Gene3D" id="3.30.420.40">
    <property type="match status" value="2"/>
</dbReference>
<keyword evidence="8 16" id="KW-0808">Transferase</keyword>
<sequence length="250" mass="26286">MTLLVDIGNTRVKWARADAAGRPGPVQALAHDGRGDWVDTLPTDFDGPVWFATVADADLATPLQAWSRDRLDRAAVEVVSTASAAGVQCAYARPECLGVDRWLACIGAFHRGPGSVVVVDAGTALTVDVVDATGCHQGGLIVPGMATMQQAIHAHTRIRSQPVEQVPDDLARDTDTAVAAGALHAAVGLIERVCRRFALDRRILAGGEAARLADRLEGDWHLAPDIVLEGLGRVAVESAINASSSNGHSR</sequence>
<comment type="caution">
    <text evidence="17">The sequence shown here is derived from an EMBL/GenBank/DDBJ whole genome shotgun (WGS) entry which is preliminary data.</text>
</comment>
<evidence type="ECO:0000256" key="16">
    <source>
        <dbReference type="HAMAP-Rule" id="MF_01274"/>
    </source>
</evidence>
<dbReference type="InterPro" id="IPR004619">
    <property type="entry name" value="Type_III_PanK"/>
</dbReference>
<evidence type="ECO:0000256" key="3">
    <source>
        <dbReference type="ARBA" id="ARBA00004496"/>
    </source>
</evidence>
<evidence type="ECO:0000256" key="5">
    <source>
        <dbReference type="ARBA" id="ARBA00011738"/>
    </source>
</evidence>
<dbReference type="Pfam" id="PF03309">
    <property type="entry name" value="Pan_kinase"/>
    <property type="match status" value="1"/>
</dbReference>
<comment type="function">
    <text evidence="16">Catalyzes the phosphorylation of pantothenate (Pan), the first step in CoA biosynthesis.</text>
</comment>
<name>A0ABU3BA18_9GAMM</name>
<evidence type="ECO:0000313" key="17">
    <source>
        <dbReference type="EMBL" id="MDT0619329.1"/>
    </source>
</evidence>
<keyword evidence="11 16" id="KW-0067">ATP-binding</keyword>
<reference evidence="17 18" key="1">
    <citation type="submission" date="2023-09" db="EMBL/GenBank/DDBJ databases">
        <authorList>
            <person name="Rey-Velasco X."/>
        </authorList>
    </citation>
    <scope>NUCLEOTIDE SEQUENCE [LARGE SCALE GENOMIC DNA]</scope>
    <source>
        <strain evidence="17 18">P385</strain>
    </source>
</reference>
<keyword evidence="18" id="KW-1185">Reference proteome</keyword>
<evidence type="ECO:0000256" key="9">
    <source>
        <dbReference type="ARBA" id="ARBA00022741"/>
    </source>
</evidence>